<dbReference type="AlphaFoldDB" id="A0A1R1XE48"/>
<evidence type="ECO:0000256" key="2">
    <source>
        <dbReference type="PROSITE-ProRule" id="PRU00176"/>
    </source>
</evidence>
<evidence type="ECO:0000313" key="7">
    <source>
        <dbReference type="Proteomes" id="UP000187429"/>
    </source>
</evidence>
<dbReference type="EMBL" id="LSSM01005331">
    <property type="protein sequence ID" value="OMJ12902.1"/>
    <property type="molecule type" value="Genomic_DNA"/>
</dbReference>
<keyword evidence="1 2" id="KW-0694">RNA-binding</keyword>
<gene>
    <name evidence="6" type="ORF">AYI69_g2792</name>
    <name evidence="5" type="ORF">AYI69_g9220</name>
</gene>
<dbReference type="GO" id="GO:0003723">
    <property type="term" value="F:RNA binding"/>
    <property type="evidence" value="ECO:0007669"/>
    <property type="project" value="UniProtKB-UniRule"/>
</dbReference>
<dbReference type="InterPro" id="IPR048289">
    <property type="entry name" value="RRM2_NsCP33-like"/>
</dbReference>
<evidence type="ECO:0000256" key="1">
    <source>
        <dbReference type="ARBA" id="ARBA00022884"/>
    </source>
</evidence>
<dbReference type="Pfam" id="PF00076">
    <property type="entry name" value="RRM_1"/>
    <property type="match status" value="1"/>
</dbReference>
<dbReference type="InterPro" id="IPR035979">
    <property type="entry name" value="RBD_domain_sf"/>
</dbReference>
<feature type="domain" description="RRM" evidence="4">
    <location>
        <begin position="3"/>
        <end position="81"/>
    </location>
</feature>
<organism evidence="5 7">
    <name type="scientific">Smittium culicis</name>
    <dbReference type="NCBI Taxonomy" id="133412"/>
    <lineage>
        <taxon>Eukaryota</taxon>
        <taxon>Fungi</taxon>
        <taxon>Fungi incertae sedis</taxon>
        <taxon>Zoopagomycota</taxon>
        <taxon>Kickxellomycotina</taxon>
        <taxon>Harpellomycetes</taxon>
        <taxon>Harpellales</taxon>
        <taxon>Legeriomycetaceae</taxon>
        <taxon>Smittium</taxon>
    </lineage>
</organism>
<feature type="compositionally biased region" description="Low complexity" evidence="3">
    <location>
        <begin position="167"/>
        <end position="186"/>
    </location>
</feature>
<evidence type="ECO:0000259" key="4">
    <source>
        <dbReference type="PROSITE" id="PS50102"/>
    </source>
</evidence>
<comment type="caution">
    <text evidence="5">The sequence shown here is derived from an EMBL/GenBank/DDBJ whole genome shotgun (WGS) entry which is preliminary data.</text>
</comment>
<dbReference type="EMBL" id="LSSM01000847">
    <property type="protein sequence ID" value="OMJ27761.1"/>
    <property type="molecule type" value="Genomic_DNA"/>
</dbReference>
<evidence type="ECO:0000256" key="3">
    <source>
        <dbReference type="SAM" id="MobiDB-lite"/>
    </source>
</evidence>
<reference evidence="7" key="2">
    <citation type="submission" date="2017-01" db="EMBL/GenBank/DDBJ databases">
        <authorList>
            <person name="Wang Y."/>
            <person name="White M."/>
            <person name="Kvist S."/>
            <person name="Moncalvo J.-M."/>
        </authorList>
    </citation>
    <scope>NUCLEOTIDE SEQUENCE [LARGE SCALE GENOMIC DNA]</scope>
    <source>
        <strain evidence="7">ID-206-W2</strain>
    </source>
</reference>
<dbReference type="PROSITE" id="PS50102">
    <property type="entry name" value="RRM"/>
    <property type="match status" value="1"/>
</dbReference>
<keyword evidence="7" id="KW-1185">Reference proteome</keyword>
<reference evidence="5" key="1">
    <citation type="submission" date="2017-01" db="EMBL/GenBank/DDBJ databases">
        <authorList>
            <person name="Mah S.A."/>
            <person name="Swanson W.J."/>
            <person name="Moy G.W."/>
            <person name="Vacquier V.D."/>
        </authorList>
    </citation>
    <scope>NUCLEOTIDE SEQUENCE [LARGE SCALE GENOMIC DNA]</scope>
    <source>
        <strain evidence="5">ID-206-W2</strain>
    </source>
</reference>
<dbReference type="InterPro" id="IPR052462">
    <property type="entry name" value="SLIRP/GR-RBP-like"/>
</dbReference>
<accession>A0A1R1XE48</accession>
<evidence type="ECO:0000313" key="6">
    <source>
        <dbReference type="EMBL" id="OMJ27761.1"/>
    </source>
</evidence>
<dbReference type="SMART" id="SM00360">
    <property type="entry name" value="RRM"/>
    <property type="match status" value="1"/>
</dbReference>
<dbReference type="Gene3D" id="3.30.70.330">
    <property type="match status" value="1"/>
</dbReference>
<evidence type="ECO:0000313" key="5">
    <source>
        <dbReference type="EMBL" id="OMJ12902.1"/>
    </source>
</evidence>
<name>A0A1R1XE48_9FUNG</name>
<dbReference type="InterPro" id="IPR003954">
    <property type="entry name" value="RRM_euk-type"/>
</dbReference>
<dbReference type="OrthoDB" id="439808at2759"/>
<feature type="compositionally biased region" description="Gly residues" evidence="3">
    <location>
        <begin position="111"/>
        <end position="124"/>
    </location>
</feature>
<dbReference type="PANTHER" id="PTHR48027">
    <property type="entry name" value="HETEROGENEOUS NUCLEAR RIBONUCLEOPROTEIN 87F-RELATED"/>
    <property type="match status" value="1"/>
</dbReference>
<feature type="region of interest" description="Disordered" evidence="3">
    <location>
        <begin position="63"/>
        <end position="186"/>
    </location>
</feature>
<sequence>MSAKVFVGSLSWGTTSESLREKFEEFGTVEDSIVIQDRDTGRSRGYGFVTFATNEEAQAAIDQANESEFDGRNIRVSASLPRESGGGSGGYRGGRGDSRGGSNWRRNEGGSSYGSGGRSGGYGGDRGERGSGGRSYGSGNGGSYGSGGRSGGYGGERRGNGGGRSYGGSSYNNEESNEGGNQESNY</sequence>
<dbReference type="InterPro" id="IPR000504">
    <property type="entry name" value="RRM_dom"/>
</dbReference>
<dbReference type="SUPFAM" id="SSF54928">
    <property type="entry name" value="RNA-binding domain, RBD"/>
    <property type="match status" value="1"/>
</dbReference>
<dbReference type="InterPro" id="IPR012677">
    <property type="entry name" value="Nucleotide-bd_a/b_plait_sf"/>
</dbReference>
<proteinExistence type="predicted"/>
<feature type="compositionally biased region" description="Gly residues" evidence="3">
    <location>
        <begin position="84"/>
        <end position="93"/>
    </location>
</feature>
<dbReference type="SMART" id="SM00361">
    <property type="entry name" value="RRM_1"/>
    <property type="match status" value="1"/>
</dbReference>
<dbReference type="CDD" id="cd21608">
    <property type="entry name" value="RRM2_NsCP33_like"/>
    <property type="match status" value="1"/>
</dbReference>
<dbReference type="Proteomes" id="UP000187429">
    <property type="component" value="Unassembled WGS sequence"/>
</dbReference>
<protein>
    <submittedName>
        <fullName evidence="5">Glycine-rich RNA-binding protein 4, mitochondrial</fullName>
    </submittedName>
</protein>
<feature type="compositionally biased region" description="Gly residues" evidence="3">
    <location>
        <begin position="132"/>
        <end position="166"/>
    </location>
</feature>